<feature type="region of interest" description="Disordered" evidence="1">
    <location>
        <begin position="1"/>
        <end position="32"/>
    </location>
</feature>
<dbReference type="Ensembl" id="ENSHHUT00000029160.1">
    <property type="protein sequence ID" value="ENSHHUP00000028036.1"/>
    <property type="gene ID" value="ENSHHUG00000017824.1"/>
</dbReference>
<accession>A0A4W5LPC1</accession>
<proteinExistence type="predicted"/>
<sequence length="98" mass="11200">MSNSDSSFRDPMLSRQSSTSKTKFHKVSPMSTGDTQVWSDLELDPFDQQNQSLRISHSSGALRVNECRQSAQQQAEKGKVRVQIKSNFICHMRRIQQV</sequence>
<dbReference type="Proteomes" id="UP000314982">
    <property type="component" value="Unassembled WGS sequence"/>
</dbReference>
<reference evidence="2" key="2">
    <citation type="submission" date="2025-08" db="UniProtKB">
        <authorList>
            <consortium name="Ensembl"/>
        </authorList>
    </citation>
    <scope>IDENTIFICATION</scope>
</reference>
<dbReference type="STRING" id="62062.ENSHHUP00000028036"/>
<organism evidence="2 3">
    <name type="scientific">Hucho hucho</name>
    <name type="common">huchen</name>
    <dbReference type="NCBI Taxonomy" id="62062"/>
    <lineage>
        <taxon>Eukaryota</taxon>
        <taxon>Metazoa</taxon>
        <taxon>Chordata</taxon>
        <taxon>Craniata</taxon>
        <taxon>Vertebrata</taxon>
        <taxon>Euteleostomi</taxon>
        <taxon>Actinopterygii</taxon>
        <taxon>Neopterygii</taxon>
        <taxon>Teleostei</taxon>
        <taxon>Protacanthopterygii</taxon>
        <taxon>Salmoniformes</taxon>
        <taxon>Salmonidae</taxon>
        <taxon>Salmoninae</taxon>
        <taxon>Hucho</taxon>
    </lineage>
</organism>
<reference evidence="2" key="3">
    <citation type="submission" date="2025-09" db="UniProtKB">
        <authorList>
            <consortium name="Ensembl"/>
        </authorList>
    </citation>
    <scope>IDENTIFICATION</scope>
</reference>
<evidence type="ECO:0000313" key="2">
    <source>
        <dbReference type="Ensembl" id="ENSHHUP00000028036.1"/>
    </source>
</evidence>
<evidence type="ECO:0000313" key="3">
    <source>
        <dbReference type="Proteomes" id="UP000314982"/>
    </source>
</evidence>
<dbReference type="AlphaFoldDB" id="A0A4W5LPC1"/>
<reference evidence="3" key="1">
    <citation type="submission" date="2018-06" db="EMBL/GenBank/DDBJ databases">
        <title>Genome assembly of Danube salmon.</title>
        <authorList>
            <person name="Macqueen D.J."/>
            <person name="Gundappa M.K."/>
        </authorList>
    </citation>
    <scope>NUCLEOTIDE SEQUENCE [LARGE SCALE GENOMIC DNA]</scope>
</reference>
<name>A0A4W5LPC1_9TELE</name>
<evidence type="ECO:0000256" key="1">
    <source>
        <dbReference type="SAM" id="MobiDB-lite"/>
    </source>
</evidence>
<protein>
    <submittedName>
        <fullName evidence="2">Uncharacterized protein</fullName>
    </submittedName>
</protein>
<keyword evidence="3" id="KW-1185">Reference proteome</keyword>